<gene>
    <name evidence="1" type="ORF">Vadar_031581</name>
</gene>
<proteinExistence type="predicted"/>
<accession>A0ACB7Z0K6</accession>
<evidence type="ECO:0000313" key="1">
    <source>
        <dbReference type="EMBL" id="KAH7859103.1"/>
    </source>
</evidence>
<protein>
    <submittedName>
        <fullName evidence="1">Uncharacterized protein</fullName>
    </submittedName>
</protein>
<keyword evidence="2" id="KW-1185">Reference proteome</keyword>
<name>A0ACB7Z0K6_9ERIC</name>
<dbReference type="EMBL" id="CM037153">
    <property type="protein sequence ID" value="KAH7859103.1"/>
    <property type="molecule type" value="Genomic_DNA"/>
</dbReference>
<sequence length="610" mass="67453">MCGNQPEHNATIYVPNFVATMENIRVQMRTSGFGIAKTGSGPDTNYGLAQCYGDLSLLDCAICYAEAYTVGPQCFPANGGRFFLNGCFLRSENYSFFQEYSGPQDTAVCGNSTQKNSAFEDSARQAVKQVVANGPNGNGFARAKVAVSGAKNESVYVLADCWRTLSADSCRACLQSASQLVSRCLPWSEGRALNTGCFLMYSDTDFLNPVVGNGNSRVSVAVIVVLVVSLVLVLAVGGIIGVYRWKHRVIEKKRRGSKDAEKLVKILRDSSLNFKYSTLEKATGSFDEANKLGRGGFGTVYKGVLPDGREIAVKRLFINKRYRAADFYNEVNIISSVEHKNLVRLLGCSCSGPESLLVYEFLPNKSLDGFIFNSNRGKTLNWKKRHEVIIGTAEGLVYLHENNTNRIIHRDIKASNILLDSRLQAKIADFGLARSFQEDKSHISTAIAGTRGYMAPEYLAHGKLTEKADVYSFGVLLLEIVAGRQNNKGMSEEYCDSLVIIAWKHFQKGTVEELFDPNLMLHNYYHNTDIKNEVSRVIHIGLLCTQEAPSLRPSMSKALQMLAKTNEHLPTPSNPPFIDKKTMELNYACENPTYPLVSVATVSHSSFYPR</sequence>
<reference evidence="1 2" key="1">
    <citation type="journal article" date="2021" name="Hortic Res">
        <title>High-quality reference genome and annotation aids understanding of berry development for evergreen blueberry (Vaccinium darrowii).</title>
        <authorList>
            <person name="Yu J."/>
            <person name="Hulse-Kemp A.M."/>
            <person name="Babiker E."/>
            <person name="Staton M."/>
        </authorList>
    </citation>
    <scope>NUCLEOTIDE SEQUENCE [LARGE SCALE GENOMIC DNA]</scope>
    <source>
        <strain evidence="2">cv. NJ 8807/NJ 8810</strain>
        <tissue evidence="1">Young leaf</tissue>
    </source>
</reference>
<comment type="caution">
    <text evidence="1">The sequence shown here is derived from an EMBL/GenBank/DDBJ whole genome shotgun (WGS) entry which is preliminary data.</text>
</comment>
<organism evidence="1 2">
    <name type="scientific">Vaccinium darrowii</name>
    <dbReference type="NCBI Taxonomy" id="229202"/>
    <lineage>
        <taxon>Eukaryota</taxon>
        <taxon>Viridiplantae</taxon>
        <taxon>Streptophyta</taxon>
        <taxon>Embryophyta</taxon>
        <taxon>Tracheophyta</taxon>
        <taxon>Spermatophyta</taxon>
        <taxon>Magnoliopsida</taxon>
        <taxon>eudicotyledons</taxon>
        <taxon>Gunneridae</taxon>
        <taxon>Pentapetalae</taxon>
        <taxon>asterids</taxon>
        <taxon>Ericales</taxon>
        <taxon>Ericaceae</taxon>
        <taxon>Vaccinioideae</taxon>
        <taxon>Vaccinieae</taxon>
        <taxon>Vaccinium</taxon>
    </lineage>
</organism>
<evidence type="ECO:0000313" key="2">
    <source>
        <dbReference type="Proteomes" id="UP000828048"/>
    </source>
</evidence>
<dbReference type="Proteomes" id="UP000828048">
    <property type="component" value="Chromosome 3"/>
</dbReference>